<name>U1QP03_9ACTO</name>
<dbReference type="PROSITE" id="PS50943">
    <property type="entry name" value="HTH_CROC1"/>
    <property type="match status" value="1"/>
</dbReference>
<organism evidence="3 4">
    <name type="scientific">Actinomyces johnsonii F0542</name>
    <dbReference type="NCBI Taxonomy" id="1321818"/>
    <lineage>
        <taxon>Bacteria</taxon>
        <taxon>Bacillati</taxon>
        <taxon>Actinomycetota</taxon>
        <taxon>Actinomycetes</taxon>
        <taxon>Actinomycetales</taxon>
        <taxon>Actinomycetaceae</taxon>
        <taxon>Actinomyces</taxon>
    </lineage>
</organism>
<sequence>MYYAHAMRTTSPSRAAYNEALGMTVNQLLFEHRMTRKDLADQFGVTRSVISRKLRGQVSWTAEELSIMALLFDRKVDDFAPIRNGEEWVPAEWRPGMKKAPVPGGAKAEGVPPVGLEPTTFGLKVRSSDQLS</sequence>
<gene>
    <name evidence="3" type="ORF">HMPREF1979_01669</name>
</gene>
<comment type="caution">
    <text evidence="3">The sequence shown here is derived from an EMBL/GenBank/DDBJ whole genome shotgun (WGS) entry which is preliminary data.</text>
</comment>
<accession>U1QP03</accession>
<dbReference type="InterPro" id="IPR001387">
    <property type="entry name" value="Cro/C1-type_HTH"/>
</dbReference>
<keyword evidence="4" id="KW-1185">Reference proteome</keyword>
<reference evidence="3 4" key="1">
    <citation type="submission" date="2013-08" db="EMBL/GenBank/DDBJ databases">
        <authorList>
            <person name="Weinstock G."/>
            <person name="Sodergren E."/>
            <person name="Wylie T."/>
            <person name="Fulton L."/>
            <person name="Fulton R."/>
            <person name="Fronick C."/>
            <person name="O'Laughlin M."/>
            <person name="Godfrey J."/>
            <person name="Miner T."/>
            <person name="Herter B."/>
            <person name="Appelbaum E."/>
            <person name="Cordes M."/>
            <person name="Lek S."/>
            <person name="Wollam A."/>
            <person name="Pepin K.H."/>
            <person name="Palsikar V.B."/>
            <person name="Mitreva M."/>
            <person name="Wilson R.K."/>
        </authorList>
    </citation>
    <scope>NUCLEOTIDE SEQUENCE [LARGE SCALE GENOMIC DNA]</scope>
    <source>
        <strain evidence="3 4">F0542</strain>
    </source>
</reference>
<dbReference type="Gene3D" id="1.10.260.40">
    <property type="entry name" value="lambda repressor-like DNA-binding domains"/>
    <property type="match status" value="1"/>
</dbReference>
<dbReference type="EMBL" id="AWSE01000082">
    <property type="protein sequence ID" value="ERH23801.1"/>
    <property type="molecule type" value="Genomic_DNA"/>
</dbReference>
<evidence type="ECO:0000313" key="4">
    <source>
        <dbReference type="Proteomes" id="UP000016536"/>
    </source>
</evidence>
<dbReference type="AlphaFoldDB" id="U1QP03"/>
<dbReference type="GO" id="GO:0003677">
    <property type="term" value="F:DNA binding"/>
    <property type="evidence" value="ECO:0007669"/>
    <property type="project" value="InterPro"/>
</dbReference>
<dbReference type="InterPro" id="IPR010982">
    <property type="entry name" value="Lambda_DNA-bd_dom_sf"/>
</dbReference>
<evidence type="ECO:0000313" key="3">
    <source>
        <dbReference type="EMBL" id="ERH23801.1"/>
    </source>
</evidence>
<dbReference type="CDD" id="cd00093">
    <property type="entry name" value="HTH_XRE"/>
    <property type="match status" value="1"/>
</dbReference>
<feature type="domain" description="HTH cro/C1-type" evidence="2">
    <location>
        <begin position="31"/>
        <end position="79"/>
    </location>
</feature>
<dbReference type="HOGENOM" id="CLU_165920_0_0_11"/>
<evidence type="ECO:0000256" key="1">
    <source>
        <dbReference type="SAM" id="MobiDB-lite"/>
    </source>
</evidence>
<proteinExistence type="predicted"/>
<dbReference type="Proteomes" id="UP000016536">
    <property type="component" value="Unassembled WGS sequence"/>
</dbReference>
<dbReference type="SUPFAM" id="SSF47413">
    <property type="entry name" value="lambda repressor-like DNA-binding domains"/>
    <property type="match status" value="1"/>
</dbReference>
<feature type="region of interest" description="Disordered" evidence="1">
    <location>
        <begin position="95"/>
        <end position="119"/>
    </location>
</feature>
<protein>
    <recommendedName>
        <fullName evidence="2">HTH cro/C1-type domain-containing protein</fullName>
    </recommendedName>
</protein>
<evidence type="ECO:0000259" key="2">
    <source>
        <dbReference type="PROSITE" id="PS50943"/>
    </source>
</evidence>